<evidence type="ECO:0000313" key="2">
    <source>
        <dbReference type="WBParaSite" id="ES5_v2.g13709.t1"/>
    </source>
</evidence>
<sequence>MAAFLLLYLSIGLGVESVVLALGSLVITMLINDMKSSRRRTLEPEELINNLGRDLNINVTDEVDRVCGNWTR</sequence>
<proteinExistence type="predicted"/>
<accession>A0AC34F9B3</accession>
<evidence type="ECO:0000313" key="1">
    <source>
        <dbReference type="Proteomes" id="UP000887579"/>
    </source>
</evidence>
<reference evidence="2" key="1">
    <citation type="submission" date="2022-11" db="UniProtKB">
        <authorList>
            <consortium name="WormBaseParasite"/>
        </authorList>
    </citation>
    <scope>IDENTIFICATION</scope>
</reference>
<dbReference type="Proteomes" id="UP000887579">
    <property type="component" value="Unplaced"/>
</dbReference>
<protein>
    <submittedName>
        <fullName evidence="2">Uncharacterized protein</fullName>
    </submittedName>
</protein>
<name>A0AC34F9B3_9BILA</name>
<dbReference type="WBParaSite" id="ES5_v2.g13709.t1">
    <property type="protein sequence ID" value="ES5_v2.g13709.t1"/>
    <property type="gene ID" value="ES5_v2.g13709"/>
</dbReference>
<organism evidence="1 2">
    <name type="scientific">Panagrolaimus sp. ES5</name>
    <dbReference type="NCBI Taxonomy" id="591445"/>
    <lineage>
        <taxon>Eukaryota</taxon>
        <taxon>Metazoa</taxon>
        <taxon>Ecdysozoa</taxon>
        <taxon>Nematoda</taxon>
        <taxon>Chromadorea</taxon>
        <taxon>Rhabditida</taxon>
        <taxon>Tylenchina</taxon>
        <taxon>Panagrolaimomorpha</taxon>
        <taxon>Panagrolaimoidea</taxon>
        <taxon>Panagrolaimidae</taxon>
        <taxon>Panagrolaimus</taxon>
    </lineage>
</organism>